<accession>A0A0E2EKQ0</accession>
<name>A0A0E2EKQ0_TREDN</name>
<dbReference type="RefSeq" id="WP_002682954.1">
    <property type="nucleotide sequence ID" value="NZ_CM001795.1"/>
</dbReference>
<dbReference type="AlphaFoldDB" id="A0A0E2EKQ0"/>
<reference evidence="1" key="1">
    <citation type="submission" date="2012-01" db="EMBL/GenBank/DDBJ databases">
        <title>The Genome Sequence of Treponema denticola H-22.</title>
        <authorList>
            <consortium name="The Broad Institute Genome Sequencing Platform"/>
            <person name="Earl A."/>
            <person name="Ward D."/>
            <person name="Feldgarden M."/>
            <person name="Gevers D."/>
            <person name="Blanton J.M."/>
            <person name="Fenno C.J."/>
            <person name="Baranova O.V."/>
            <person name="Mathney J."/>
            <person name="Dewhirst F.E."/>
            <person name="Izard J."/>
            <person name="Young S.K."/>
            <person name="Zeng Q."/>
            <person name="Gargeya S."/>
            <person name="Fitzgerald M."/>
            <person name="Haas B."/>
            <person name="Abouelleil A."/>
            <person name="Alvarado L."/>
            <person name="Arachchi H.M."/>
            <person name="Berlin A."/>
            <person name="Chapman S.B."/>
            <person name="Gearin G."/>
            <person name="Goldberg J."/>
            <person name="Griggs A."/>
            <person name="Gujja S."/>
            <person name="Hansen M."/>
            <person name="Heiman D."/>
            <person name="Howarth C."/>
            <person name="Larimer J."/>
            <person name="Lui A."/>
            <person name="MacDonald P.J.P."/>
            <person name="McCowen C."/>
            <person name="Montmayeur A."/>
            <person name="Murphy C."/>
            <person name="Neiman D."/>
            <person name="Pearson M."/>
            <person name="Priest M."/>
            <person name="Roberts A."/>
            <person name="Saif S."/>
            <person name="Shea T."/>
            <person name="Sisk P."/>
            <person name="Stolte C."/>
            <person name="Sykes S."/>
            <person name="Wortman J."/>
            <person name="Nusbaum C."/>
            <person name="Birren B."/>
        </authorList>
    </citation>
    <scope>NUCLEOTIDE SEQUENCE [LARGE SCALE GENOMIC DNA]</scope>
    <source>
        <strain evidence="1">H-22</strain>
    </source>
</reference>
<evidence type="ECO:0000313" key="1">
    <source>
        <dbReference type="EMBL" id="EMB36153.1"/>
    </source>
</evidence>
<gene>
    <name evidence="1" type="ORF">HMPREF9726_00345</name>
</gene>
<proteinExistence type="predicted"/>
<dbReference type="EMBL" id="AGDV01000001">
    <property type="protein sequence ID" value="EMB36153.1"/>
    <property type="molecule type" value="Genomic_DNA"/>
</dbReference>
<sequence length="136" mass="16032">MFVKIDKKDCTITVVLVNGYEVWHINGDDIHIGFTEDGLILKTYLDDKLIGVPPYVTAVWHDDRYIIARHIFPDDIADYKEGKTVEEDYYLVDSKERKSYGPYKDLKELFIETNIPVLKNVTWVLSSEMYKFQKKY</sequence>
<protein>
    <submittedName>
        <fullName evidence="1">Uncharacterized protein</fullName>
    </submittedName>
</protein>
<dbReference type="Proteomes" id="UP000011705">
    <property type="component" value="Chromosome"/>
</dbReference>
<dbReference type="InterPro" id="IPR025059">
    <property type="entry name" value="DUF3997"/>
</dbReference>
<organism evidence="1">
    <name type="scientific">Treponema denticola H-22</name>
    <dbReference type="NCBI Taxonomy" id="999432"/>
    <lineage>
        <taxon>Bacteria</taxon>
        <taxon>Pseudomonadati</taxon>
        <taxon>Spirochaetota</taxon>
        <taxon>Spirochaetia</taxon>
        <taxon>Spirochaetales</taxon>
        <taxon>Treponemataceae</taxon>
        <taxon>Treponema</taxon>
    </lineage>
</organism>
<dbReference type="HOGENOM" id="CLU_2107936_0_0_12"/>
<dbReference type="Pfam" id="PF13162">
    <property type="entry name" value="DUF3997"/>
    <property type="match status" value="1"/>
</dbReference>
<dbReference type="PATRIC" id="fig|999432.5.peg.355"/>
<comment type="caution">
    <text evidence="1">The sequence shown here is derived from an EMBL/GenBank/DDBJ whole genome shotgun (WGS) entry which is preliminary data.</text>
</comment>